<keyword evidence="1" id="KW-1133">Transmembrane helix</keyword>
<keyword evidence="1" id="KW-0812">Transmembrane</keyword>
<evidence type="ECO:0000313" key="3">
    <source>
        <dbReference type="Proteomes" id="UP000501926"/>
    </source>
</evidence>
<feature type="transmembrane region" description="Helical" evidence="1">
    <location>
        <begin position="23"/>
        <end position="45"/>
    </location>
</feature>
<sequence length="84" mass="9980">MELFMRYSCFIKQHYSPFFNGKLVFVFLLFYKNQLAAFLGEFYVAMISTPKRRRKTSWKSREVFVAMVVLSNRGVLHEAAVCFH</sequence>
<organism evidence="2 3">
    <name type="scientific">Kuenenia stuttgartiensis</name>
    <dbReference type="NCBI Taxonomy" id="174633"/>
    <lineage>
        <taxon>Bacteria</taxon>
        <taxon>Pseudomonadati</taxon>
        <taxon>Planctomycetota</taxon>
        <taxon>Candidatus Brocadiia</taxon>
        <taxon>Candidatus Brocadiales</taxon>
        <taxon>Candidatus Brocadiaceae</taxon>
        <taxon>Candidatus Kuenenia</taxon>
    </lineage>
</organism>
<name>A0A6G7GWX0_KUEST</name>
<proteinExistence type="predicted"/>
<keyword evidence="1" id="KW-0472">Membrane</keyword>
<protein>
    <submittedName>
        <fullName evidence="2">Uncharacterized protein</fullName>
    </submittedName>
</protein>
<reference evidence="2 3" key="1">
    <citation type="submission" date="2020-02" db="EMBL/GenBank/DDBJ databases">
        <title>Newly sequenced genome of strain CSTR1 showed variability in Candidatus Kuenenia stuttgartiensis genomes.</title>
        <authorList>
            <person name="Ding C."/>
            <person name="Adrian L."/>
        </authorList>
    </citation>
    <scope>NUCLEOTIDE SEQUENCE [LARGE SCALE GENOMIC DNA]</scope>
    <source>
        <strain evidence="2 3">CSTR1</strain>
    </source>
</reference>
<dbReference type="EMBL" id="CP049055">
    <property type="protein sequence ID" value="QII14015.1"/>
    <property type="molecule type" value="Genomic_DNA"/>
</dbReference>
<accession>A0A6G7GWX0</accession>
<evidence type="ECO:0000256" key="1">
    <source>
        <dbReference type="SAM" id="Phobius"/>
    </source>
</evidence>
<dbReference type="Proteomes" id="UP000501926">
    <property type="component" value="Chromosome"/>
</dbReference>
<gene>
    <name evidence="2" type="ORF">KsCSTR_46370</name>
</gene>
<evidence type="ECO:0000313" key="2">
    <source>
        <dbReference type="EMBL" id="QII14015.1"/>
    </source>
</evidence>
<dbReference type="AlphaFoldDB" id="A0A6G7GWX0"/>